<sequence length="327" mass="36215">MDPEFVLMNETLDVDEFLCDVSMHLRRRDLRTLLGYIGLSRKEVDSLLYDCKAKTGTERGLLSNTGTVVEGSSLVNFMEQRRKAMQTWWEYAANTKQRNTPAQQRVKVVESSTCALPQIPEHRDVIDGDVIQKDYLELEHQKFPPISPIHLRTHVDHLLKTSEVVKAGTPTIVTDTSQSDDVTYRPTNQESRTTVVQGKTADVSIKSSAGRNSAAGQQPETPRSAGPVVQVPVAEMTDVVGIPHQPNVMSVDAPHEGALTVDRGQQTDLVGCDVSPDQVAILGSSITLEELLRKLWKSLQACGLNKVVEILQQRWLIRVDVNQGGIT</sequence>
<dbReference type="EMBL" id="LR787471">
    <property type="protein sequence ID" value="CAB3263333.1"/>
    <property type="molecule type" value="mRNA"/>
</dbReference>
<gene>
    <name evidence="2" type="primary">LOC108950788</name>
</gene>
<dbReference type="AlphaFoldDB" id="A0A6F9DK55"/>
<name>A0A6F9DK55_9ASCI</name>
<evidence type="ECO:0000256" key="1">
    <source>
        <dbReference type="SAM" id="MobiDB-lite"/>
    </source>
</evidence>
<feature type="region of interest" description="Disordered" evidence="1">
    <location>
        <begin position="176"/>
        <end position="227"/>
    </location>
</feature>
<proteinExistence type="evidence at transcript level"/>
<protein>
    <submittedName>
        <fullName evidence="2">Uncharacterized protein LOC108950788</fullName>
    </submittedName>
</protein>
<feature type="compositionally biased region" description="Polar residues" evidence="1">
    <location>
        <begin position="205"/>
        <end position="221"/>
    </location>
</feature>
<organism evidence="2">
    <name type="scientific">Phallusia mammillata</name>
    <dbReference type="NCBI Taxonomy" id="59560"/>
    <lineage>
        <taxon>Eukaryota</taxon>
        <taxon>Metazoa</taxon>
        <taxon>Chordata</taxon>
        <taxon>Tunicata</taxon>
        <taxon>Ascidiacea</taxon>
        <taxon>Phlebobranchia</taxon>
        <taxon>Ascidiidae</taxon>
        <taxon>Phallusia</taxon>
    </lineage>
</organism>
<evidence type="ECO:0000313" key="2">
    <source>
        <dbReference type="EMBL" id="CAB3263333.1"/>
    </source>
</evidence>
<feature type="compositionally biased region" description="Polar residues" evidence="1">
    <location>
        <begin position="176"/>
        <end position="197"/>
    </location>
</feature>
<reference evidence="2" key="1">
    <citation type="submission" date="2020-04" db="EMBL/GenBank/DDBJ databases">
        <authorList>
            <person name="Neveu A P."/>
        </authorList>
    </citation>
    <scope>NUCLEOTIDE SEQUENCE</scope>
    <source>
        <tissue evidence="2">Whole embryo</tissue>
    </source>
</reference>
<accession>A0A6F9DK55</accession>